<proteinExistence type="predicted"/>
<organism evidence="2 3">
    <name type="scientific">Eiseniibacteriota bacterium</name>
    <dbReference type="NCBI Taxonomy" id="2212470"/>
    <lineage>
        <taxon>Bacteria</taxon>
        <taxon>Candidatus Eiseniibacteriota</taxon>
    </lineage>
</organism>
<feature type="transmembrane region" description="Helical" evidence="1">
    <location>
        <begin position="125"/>
        <end position="143"/>
    </location>
</feature>
<name>A0A538SD73_UNCEI</name>
<dbReference type="AlphaFoldDB" id="A0A538SD73"/>
<evidence type="ECO:0000313" key="3">
    <source>
        <dbReference type="Proteomes" id="UP000316292"/>
    </source>
</evidence>
<dbReference type="InterPro" id="IPR011990">
    <property type="entry name" value="TPR-like_helical_dom_sf"/>
</dbReference>
<evidence type="ECO:0000313" key="2">
    <source>
        <dbReference type="EMBL" id="TMQ49314.1"/>
    </source>
</evidence>
<gene>
    <name evidence="2" type="ORF">E6K71_05170</name>
</gene>
<feature type="transmembrane region" description="Helical" evidence="1">
    <location>
        <begin position="155"/>
        <end position="183"/>
    </location>
</feature>
<feature type="transmembrane region" description="Helical" evidence="1">
    <location>
        <begin position="192"/>
        <end position="211"/>
    </location>
</feature>
<evidence type="ECO:0000256" key="1">
    <source>
        <dbReference type="SAM" id="Phobius"/>
    </source>
</evidence>
<sequence length="663" mass="70960">MKWTRAGAGSLVAAAIAAFVYALTLAPSVGAGDSGELILAAHSMGIPHPPGYPLWVLLARCVDLLPWGTTALRVNALSAVLTACAAGLFYALARRCGLDRLGRIAATVTFAGSTLVWDAAVGTEVYALATVFVLLLALTALRARSRRHGGARADALFFFTAGLSLLAHQTLLFPALVLGAWVLSRRFAPGRLAAALAWSVAGFSVVFLLPLRSGANPVLDWGHDQSLAALWDNLLRRNYGGLRQNGYSLSLSIDEVVAMAGLAATSLGGIGTALAGVGAFAPRRARAALLPLTLAALTIPAALAGIVAFTPDAEHLAQIGPFLIPVTLVVALWAGAAARSLGLLPRLARAPLAAVLCAGIVVTCFLHYRLCDRSGFRLPERYGRDLMAGLPPGATLIVDGDNETFLTAYLTRVEGYRTDLHLVNRRGYVFGDPYGLRGIPRSKWGEIQHRVDMERLRTSNAPVYYATPPGDLVQAGVAFRNEGLVYHATLPGPSRTRAGPDRGASPLLSYGPWPRSTELLPGGPERYDYVTRKLAITYSATRAQLLWELNRYQEAFPWFEDAARVGFDFPGARMNLAVAAAALGKQDVTLGELLAALRLAPYDPEPSARLAVLFAVAGRYRDAAFYFERAYKIRPSVELATNAARAWSLAGERARAQSWEGRR</sequence>
<keyword evidence="1" id="KW-0472">Membrane</keyword>
<dbReference type="PANTHER" id="PTHR16214">
    <property type="entry name" value="TRANSMEMBRANE PROTEIN 260"/>
    <property type="match status" value="1"/>
</dbReference>
<feature type="transmembrane region" description="Helical" evidence="1">
    <location>
        <begin position="350"/>
        <end position="368"/>
    </location>
</feature>
<feature type="transmembrane region" description="Helical" evidence="1">
    <location>
        <begin position="316"/>
        <end position="338"/>
    </location>
</feature>
<dbReference type="InterPro" id="IPR021280">
    <property type="entry name" value="TMEM260-like"/>
</dbReference>
<feature type="transmembrane region" description="Helical" evidence="1">
    <location>
        <begin position="74"/>
        <end position="93"/>
    </location>
</feature>
<dbReference type="Proteomes" id="UP000316292">
    <property type="component" value="Unassembled WGS sequence"/>
</dbReference>
<dbReference type="Pfam" id="PF11028">
    <property type="entry name" value="TMEM260-like"/>
    <property type="match status" value="1"/>
</dbReference>
<comment type="caution">
    <text evidence="2">The sequence shown here is derived from an EMBL/GenBank/DDBJ whole genome shotgun (WGS) entry which is preliminary data.</text>
</comment>
<dbReference type="Gene3D" id="1.25.40.10">
    <property type="entry name" value="Tetratricopeptide repeat domain"/>
    <property type="match status" value="1"/>
</dbReference>
<dbReference type="InterPro" id="IPR052724">
    <property type="entry name" value="GT117_domain-containing"/>
</dbReference>
<keyword evidence="1" id="KW-1133">Transmembrane helix</keyword>
<dbReference type="EMBL" id="VBOR01000058">
    <property type="protein sequence ID" value="TMQ49314.1"/>
    <property type="molecule type" value="Genomic_DNA"/>
</dbReference>
<feature type="transmembrane region" description="Helical" evidence="1">
    <location>
        <begin position="288"/>
        <end position="310"/>
    </location>
</feature>
<dbReference type="PANTHER" id="PTHR16214:SF3">
    <property type="entry name" value="TRANSMEMBRANE PROTEIN 260"/>
    <property type="match status" value="1"/>
</dbReference>
<keyword evidence="1" id="KW-0812">Transmembrane</keyword>
<accession>A0A538SD73</accession>
<dbReference type="SUPFAM" id="SSF48452">
    <property type="entry name" value="TPR-like"/>
    <property type="match status" value="1"/>
</dbReference>
<protein>
    <submittedName>
        <fullName evidence="2">DUF2723 domain-containing protein</fullName>
    </submittedName>
</protein>
<reference evidence="2 3" key="1">
    <citation type="journal article" date="2019" name="Nat. Microbiol.">
        <title>Mediterranean grassland soil C-N compound turnover is dependent on rainfall and depth, and is mediated by genomically divergent microorganisms.</title>
        <authorList>
            <person name="Diamond S."/>
            <person name="Andeer P.F."/>
            <person name="Li Z."/>
            <person name="Crits-Christoph A."/>
            <person name="Burstein D."/>
            <person name="Anantharaman K."/>
            <person name="Lane K.R."/>
            <person name="Thomas B.C."/>
            <person name="Pan C."/>
            <person name="Northen T.R."/>
            <person name="Banfield J.F."/>
        </authorList>
    </citation>
    <scope>NUCLEOTIDE SEQUENCE [LARGE SCALE GENOMIC DNA]</scope>
    <source>
        <strain evidence="2">WS_1</strain>
    </source>
</reference>
<feature type="transmembrane region" description="Helical" evidence="1">
    <location>
        <begin position="256"/>
        <end position="281"/>
    </location>
</feature>